<dbReference type="Proteomes" id="UP000254512">
    <property type="component" value="Unassembled WGS sequence"/>
</dbReference>
<dbReference type="InterPro" id="IPR043129">
    <property type="entry name" value="ATPase_NBD"/>
</dbReference>
<dbReference type="InterPro" id="IPR002731">
    <property type="entry name" value="ATPase_BadF"/>
</dbReference>
<protein>
    <submittedName>
        <fullName evidence="2">BadF/BadG/BcrA/BcrD ATPase family</fullName>
    </submittedName>
</protein>
<accession>A0A377HQV9</accession>
<gene>
    <name evidence="2" type="ORF">NCTC11645_02858</name>
</gene>
<dbReference type="PANTHER" id="PTHR43190:SF3">
    <property type="entry name" value="N-ACETYL-D-GLUCOSAMINE KINASE"/>
    <property type="match status" value="1"/>
</dbReference>
<dbReference type="SUPFAM" id="SSF53067">
    <property type="entry name" value="Actin-like ATPase domain"/>
    <property type="match status" value="2"/>
</dbReference>
<evidence type="ECO:0000313" key="2">
    <source>
        <dbReference type="EMBL" id="STO58423.1"/>
    </source>
</evidence>
<feature type="domain" description="ATPase BadF/BadG/BcrA/BcrD type" evidence="1">
    <location>
        <begin position="7"/>
        <end position="281"/>
    </location>
</feature>
<dbReference type="Gene3D" id="3.30.420.40">
    <property type="match status" value="2"/>
</dbReference>
<sequence>MANYYCGVDGGGTSCRARIVDGNGQFLGEAKTGSANILLGVELAMENIQRAISQAAEQAGILDLSTLSVGLALAAAEQKSAWYAFMALPHPYMHMTLNTDGYGACMGAFGGGNGAIVIAGTGSVGLYLENGHQHVVGGREFPISDQGGGAVMGLRLIQETLLAYDGLRAPSAMSDHVLAHFNHDIDAIVAWSKTATPRDYGQFSPKIFELAMARDTLAMALLQGSAADIERLILGLNRKGAQQIALMGSIGERIVPWLSPAVQSLLVPPQADAMAGAILMARGDHNLFPFPR</sequence>
<evidence type="ECO:0000313" key="3">
    <source>
        <dbReference type="Proteomes" id="UP000254512"/>
    </source>
</evidence>
<dbReference type="RefSeq" id="WP_114995954.1">
    <property type="nucleotide sequence ID" value="NZ_CABMOB010000001.1"/>
</dbReference>
<evidence type="ECO:0000259" key="1">
    <source>
        <dbReference type="Pfam" id="PF01869"/>
    </source>
</evidence>
<dbReference type="PANTHER" id="PTHR43190">
    <property type="entry name" value="N-ACETYL-D-GLUCOSAMINE KINASE"/>
    <property type="match status" value="1"/>
</dbReference>
<organism evidence="2 3">
    <name type="scientific">Grimontia hollisae</name>
    <name type="common">Vibrio hollisae</name>
    <dbReference type="NCBI Taxonomy" id="673"/>
    <lineage>
        <taxon>Bacteria</taxon>
        <taxon>Pseudomonadati</taxon>
        <taxon>Pseudomonadota</taxon>
        <taxon>Gammaproteobacteria</taxon>
        <taxon>Vibrionales</taxon>
        <taxon>Vibrionaceae</taxon>
        <taxon>Grimontia</taxon>
    </lineage>
</organism>
<dbReference type="InterPro" id="IPR052519">
    <property type="entry name" value="Euk-type_GlcNAc_Kinase"/>
</dbReference>
<proteinExistence type="predicted"/>
<dbReference type="EMBL" id="UGHD01000002">
    <property type="protein sequence ID" value="STO58423.1"/>
    <property type="molecule type" value="Genomic_DNA"/>
</dbReference>
<dbReference type="STRING" id="673.AL542_12150"/>
<dbReference type="AlphaFoldDB" id="A0A377HQV9"/>
<name>A0A377HQV9_GRIHO</name>
<dbReference type="Pfam" id="PF01869">
    <property type="entry name" value="BcrAD_BadFG"/>
    <property type="match status" value="1"/>
</dbReference>
<dbReference type="CDD" id="cd24082">
    <property type="entry name" value="ASKHA_NBD_GspK-like"/>
    <property type="match status" value="1"/>
</dbReference>
<reference evidence="2 3" key="1">
    <citation type="submission" date="2018-06" db="EMBL/GenBank/DDBJ databases">
        <authorList>
            <consortium name="Pathogen Informatics"/>
            <person name="Doyle S."/>
        </authorList>
    </citation>
    <scope>NUCLEOTIDE SEQUENCE [LARGE SCALE GENOMIC DNA]</scope>
    <source>
        <strain evidence="2 3">NCTC11645</strain>
    </source>
</reference>